<dbReference type="NCBIfam" id="NF004326">
    <property type="entry name" value="PRK05720.1"/>
    <property type="match status" value="1"/>
</dbReference>
<dbReference type="EC" id="5.3.1.23" evidence="2"/>
<dbReference type="HAMAP" id="MF_01678">
    <property type="entry name" value="Salvage_MtnA"/>
    <property type="match status" value="1"/>
</dbReference>
<comment type="pathway">
    <text evidence="2">Amino-acid biosynthesis; L-methionine biosynthesis via salvage pathway; L-methionine from S-methyl-5-thio-alpha-D-ribose 1-phosphate: step 1/6.</text>
</comment>
<keyword evidence="3" id="KW-1133">Transmembrane helix</keyword>
<keyword evidence="1 2" id="KW-0413">Isomerase</keyword>
<evidence type="ECO:0000313" key="4">
    <source>
        <dbReference type="EMBL" id="KAJ3424249.1"/>
    </source>
</evidence>
<evidence type="ECO:0000313" key="5">
    <source>
        <dbReference type="EMBL" id="KAJ6248160.1"/>
    </source>
</evidence>
<dbReference type="InterPro" id="IPR027363">
    <property type="entry name" value="M1Pi_N"/>
</dbReference>
<comment type="subcellular location">
    <subcellularLocation>
        <location evidence="2">Cytoplasm</location>
    </subcellularLocation>
    <subcellularLocation>
        <location evidence="2">Nucleus</location>
    </subcellularLocation>
</comment>
<dbReference type="GO" id="GO:0019509">
    <property type="term" value="P:L-methionine salvage from methylthioadenosine"/>
    <property type="evidence" value="ECO:0007669"/>
    <property type="project" value="UniProtKB-UniRule"/>
</dbReference>
<feature type="transmembrane region" description="Helical" evidence="3">
    <location>
        <begin position="46"/>
        <end position="67"/>
    </location>
</feature>
<evidence type="ECO:0000313" key="7">
    <source>
        <dbReference type="Proteomes" id="UP001150062"/>
    </source>
</evidence>
<dbReference type="InterPro" id="IPR011559">
    <property type="entry name" value="Initiation_fac_2B_a/b/d"/>
</dbReference>
<feature type="active site" description="Proton donor" evidence="2">
    <location>
        <position position="236"/>
    </location>
</feature>
<dbReference type="InterPro" id="IPR000649">
    <property type="entry name" value="IF-2B-related"/>
</dbReference>
<evidence type="ECO:0000256" key="3">
    <source>
        <dbReference type="SAM" id="Phobius"/>
    </source>
</evidence>
<keyword evidence="3" id="KW-0812">Transmembrane</keyword>
<evidence type="ECO:0000256" key="1">
    <source>
        <dbReference type="ARBA" id="ARBA00023235"/>
    </source>
</evidence>
<keyword evidence="2" id="KW-0028">Amino-acid biosynthesis</keyword>
<dbReference type="InterPro" id="IPR037171">
    <property type="entry name" value="NagB/RpiA_transferase-like"/>
</dbReference>
<dbReference type="InterPro" id="IPR042529">
    <property type="entry name" value="IF_2B-like_C"/>
</dbReference>
<keyword evidence="2" id="KW-0486">Methionine biosynthesis</keyword>
<keyword evidence="3" id="KW-0472">Membrane</keyword>
<dbReference type="Proteomes" id="UP001150062">
    <property type="component" value="Unassembled WGS sequence"/>
</dbReference>
<dbReference type="Proteomes" id="UP001146793">
    <property type="component" value="Unassembled WGS sequence"/>
</dbReference>
<organism evidence="4 6">
    <name type="scientific">Anaeramoeba flamelloides</name>
    <dbReference type="NCBI Taxonomy" id="1746091"/>
    <lineage>
        <taxon>Eukaryota</taxon>
        <taxon>Metamonada</taxon>
        <taxon>Anaeramoebidae</taxon>
        <taxon>Anaeramoeba</taxon>
    </lineage>
</organism>
<dbReference type="GO" id="GO:0005737">
    <property type="term" value="C:cytoplasm"/>
    <property type="evidence" value="ECO:0007669"/>
    <property type="project" value="UniProtKB-SubCell"/>
</dbReference>
<dbReference type="EMBL" id="JANTQA010000072">
    <property type="protein sequence ID" value="KAJ3424249.1"/>
    <property type="molecule type" value="Genomic_DNA"/>
</dbReference>
<keyword evidence="2" id="KW-0539">Nucleus</keyword>
<comment type="caution">
    <text evidence="4">The sequence shown here is derived from an EMBL/GenBank/DDBJ whole genome shotgun (WGS) entry which is preliminary data.</text>
</comment>
<name>A0AAV7Y6H7_9EUKA</name>
<keyword evidence="7" id="KW-1185">Reference proteome</keyword>
<accession>A0AAV7Y6H7</accession>
<dbReference type="AlphaFoldDB" id="A0AAV7Y6H7"/>
<dbReference type="Gene3D" id="3.40.50.10470">
    <property type="entry name" value="Translation initiation factor eif-2b, domain 2"/>
    <property type="match status" value="1"/>
</dbReference>
<dbReference type="NCBIfam" id="TIGR00512">
    <property type="entry name" value="salvage_mtnA"/>
    <property type="match status" value="1"/>
</dbReference>
<sequence length="345" mass="38107">MENFSSVCLRLKSNKISILDQRKIPQEEVWLEVTTAAKMHKIIKRLSVRGAPLIGVCASLMIGVLALEKTNSLEQLKEWSEYLKTSRPTAVNLFTCLDRMLVIMKTNEEKMDETNVKGLLVKEAEAILKEEVEMCERMGEHGAKLIESGDNILTYCNTGGLATPGVGTALGVIIKAHQSGKKIHVYACETRPLLQGGRLTAWELAKNKIPFTLICDNMAASLMRKGKIDKVFLGADRIATNGDFANKIGTYSVAIAAKLHNVPMYSVAPVSTIDFECESGDQIEIEQREPKEVRGVRDYIWAPDCNCYNPAFDVTPIETVSGIVLDVGVFTTKEIQSGALKKLKK</sequence>
<dbReference type="EMBL" id="JAOAOG010000116">
    <property type="protein sequence ID" value="KAJ6248160.1"/>
    <property type="molecule type" value="Genomic_DNA"/>
</dbReference>
<keyword evidence="2" id="KW-0963">Cytoplasm</keyword>
<evidence type="ECO:0000313" key="6">
    <source>
        <dbReference type="Proteomes" id="UP001146793"/>
    </source>
</evidence>
<reference evidence="5" key="1">
    <citation type="submission" date="2022-08" db="EMBL/GenBank/DDBJ databases">
        <title>Novel sulfate-reducing endosymbionts in the free-living metamonad Anaeramoeba.</title>
        <authorList>
            <person name="Jerlstrom-Hultqvist J."/>
            <person name="Cepicka I."/>
            <person name="Gallot-Lavallee L."/>
            <person name="Salas-Leiva D."/>
            <person name="Curtis B.A."/>
            <person name="Zahonova K."/>
            <person name="Pipaliya S."/>
            <person name="Dacks J."/>
            <person name="Roger A.J."/>
        </authorList>
    </citation>
    <scope>NUCLEOTIDE SEQUENCE</scope>
    <source>
        <strain evidence="5">Schooner1</strain>
    </source>
</reference>
<dbReference type="Pfam" id="PF01008">
    <property type="entry name" value="IF-2B"/>
    <property type="match status" value="1"/>
</dbReference>
<gene>
    <name evidence="4" type="ORF">M0812_28965</name>
    <name evidence="5" type="ORF">M0813_17819</name>
</gene>
<dbReference type="PANTHER" id="PTHR43475:SF1">
    <property type="entry name" value="METHYLTHIORIBOSE-1-PHOSPHATE ISOMERASE"/>
    <property type="match status" value="1"/>
</dbReference>
<dbReference type="Gene3D" id="1.20.120.420">
    <property type="entry name" value="translation initiation factor eif-2b, domain 1"/>
    <property type="match status" value="1"/>
</dbReference>
<dbReference type="PANTHER" id="PTHR43475">
    <property type="entry name" value="METHYLTHIORIBOSE-1-PHOSPHATE ISOMERASE"/>
    <property type="match status" value="1"/>
</dbReference>
<dbReference type="GO" id="GO:0046523">
    <property type="term" value="F:S-methyl-5-thioribose-1-phosphate isomerase activity"/>
    <property type="evidence" value="ECO:0007669"/>
    <property type="project" value="UniProtKB-UniRule"/>
</dbReference>
<protein>
    <recommendedName>
        <fullName evidence="2">Methylthioribose-1-phosphate isomerase</fullName>
        <shortName evidence="2">M1Pi</shortName>
        <shortName evidence="2">MTR-1-P isomerase</shortName>
        <ecNumber evidence="2">5.3.1.23</ecNumber>
    </recommendedName>
    <alternativeName>
        <fullName evidence="2">S-methyl-5-thioribose-1-phosphate isomerase</fullName>
    </alternativeName>
    <alternativeName>
        <fullName evidence="2">Translation initiation factor eIF-2B subunit alpha/beta/delta-like protein</fullName>
    </alternativeName>
</protein>
<dbReference type="FunFam" id="1.20.120.420:FF:000003">
    <property type="entry name" value="Methylthioribose-1-phosphate isomerase"/>
    <property type="match status" value="1"/>
</dbReference>
<dbReference type="NCBIfam" id="TIGR00524">
    <property type="entry name" value="eIF-2B_rel"/>
    <property type="match status" value="1"/>
</dbReference>
<dbReference type="GO" id="GO:0005634">
    <property type="term" value="C:nucleus"/>
    <property type="evidence" value="ECO:0007669"/>
    <property type="project" value="UniProtKB-SubCell"/>
</dbReference>
<proteinExistence type="inferred from homology"/>
<dbReference type="SUPFAM" id="SSF100950">
    <property type="entry name" value="NagB/RpiA/CoA transferase-like"/>
    <property type="match status" value="1"/>
</dbReference>
<reference evidence="4" key="2">
    <citation type="submission" date="2022-08" db="EMBL/GenBank/DDBJ databases">
        <title>Novel sulphate-reducing endosymbionts in the free-living metamonad Anaeramoeba.</title>
        <authorList>
            <person name="Jerlstrom-Hultqvist J."/>
            <person name="Cepicka I."/>
            <person name="Gallot-Lavallee L."/>
            <person name="Salas-Leiva D."/>
            <person name="Curtis B.A."/>
            <person name="Zahonova K."/>
            <person name="Pipaliya S."/>
            <person name="Dacks J."/>
            <person name="Roger A.J."/>
        </authorList>
    </citation>
    <scope>NUCLEOTIDE SEQUENCE</scope>
    <source>
        <strain evidence="4">Busselton2</strain>
    </source>
</reference>
<comment type="function">
    <text evidence="2">Catalyzes the interconversion of methylthioribose-1-phosphate (MTR-1-P) into methylthioribulose-1-phosphate (MTRu-1-P).</text>
</comment>
<dbReference type="InterPro" id="IPR005251">
    <property type="entry name" value="IF-M1Pi"/>
</dbReference>
<comment type="similarity">
    <text evidence="2">Belongs to the eIF-2B alpha/beta/delta subunits family. MtnA subfamily.</text>
</comment>
<dbReference type="FunFam" id="3.40.50.10470:FF:000006">
    <property type="entry name" value="Methylthioribose-1-phosphate isomerase"/>
    <property type="match status" value="1"/>
</dbReference>
<evidence type="ECO:0000256" key="2">
    <source>
        <dbReference type="HAMAP-Rule" id="MF_03119"/>
    </source>
</evidence>
<feature type="site" description="Transition state stabilizer" evidence="2">
    <location>
        <position position="156"/>
    </location>
</feature>
<comment type="catalytic activity">
    <reaction evidence="2">
        <text>5-(methylsulfanyl)-alpha-D-ribose 1-phosphate = 5-(methylsulfanyl)-D-ribulose 1-phosphate</text>
        <dbReference type="Rhea" id="RHEA:19989"/>
        <dbReference type="ChEBI" id="CHEBI:58533"/>
        <dbReference type="ChEBI" id="CHEBI:58548"/>
        <dbReference type="EC" id="5.3.1.23"/>
    </reaction>
</comment>